<accession>A0AAV1SUJ8</accession>
<dbReference type="Proteomes" id="UP001314170">
    <property type="component" value="Unassembled WGS sequence"/>
</dbReference>
<dbReference type="EMBL" id="CAWUPB010001199">
    <property type="protein sequence ID" value="CAK7357482.1"/>
    <property type="molecule type" value="Genomic_DNA"/>
</dbReference>
<proteinExistence type="predicted"/>
<reference evidence="2 3" key="1">
    <citation type="submission" date="2024-01" db="EMBL/GenBank/DDBJ databases">
        <authorList>
            <person name="Waweru B."/>
        </authorList>
    </citation>
    <scope>NUCLEOTIDE SEQUENCE [LARGE SCALE GENOMIC DNA]</scope>
</reference>
<sequence length="128" mass="15133">MIPKAYQVIIMDDDLWDHRRGNHASLNRSNDVSQRQWRKFVLDHMYQSLSNDKEGMQGFFRDVLMMAVKIYAAIKLDQLNGPEKRKINPETKEQKRRGRNLEATKAKKITESQKTEEKNSNKWRGKKA</sequence>
<name>A0AAV1SUJ8_9ROSI</name>
<evidence type="ECO:0000313" key="2">
    <source>
        <dbReference type="EMBL" id="CAK7357482.1"/>
    </source>
</evidence>
<organism evidence="2 3">
    <name type="scientific">Dovyalis caffra</name>
    <dbReference type="NCBI Taxonomy" id="77055"/>
    <lineage>
        <taxon>Eukaryota</taxon>
        <taxon>Viridiplantae</taxon>
        <taxon>Streptophyta</taxon>
        <taxon>Embryophyta</taxon>
        <taxon>Tracheophyta</taxon>
        <taxon>Spermatophyta</taxon>
        <taxon>Magnoliopsida</taxon>
        <taxon>eudicotyledons</taxon>
        <taxon>Gunneridae</taxon>
        <taxon>Pentapetalae</taxon>
        <taxon>rosids</taxon>
        <taxon>fabids</taxon>
        <taxon>Malpighiales</taxon>
        <taxon>Salicaceae</taxon>
        <taxon>Flacourtieae</taxon>
        <taxon>Dovyalis</taxon>
    </lineage>
</organism>
<gene>
    <name evidence="2" type="ORF">DCAF_LOCUS27771</name>
</gene>
<feature type="region of interest" description="Disordered" evidence="1">
    <location>
        <begin position="81"/>
        <end position="128"/>
    </location>
</feature>
<dbReference type="AlphaFoldDB" id="A0AAV1SUJ8"/>
<comment type="caution">
    <text evidence="2">The sequence shown here is derived from an EMBL/GenBank/DDBJ whole genome shotgun (WGS) entry which is preliminary data.</text>
</comment>
<feature type="compositionally biased region" description="Basic and acidic residues" evidence="1">
    <location>
        <begin position="82"/>
        <end position="120"/>
    </location>
</feature>
<keyword evidence="3" id="KW-1185">Reference proteome</keyword>
<protein>
    <submittedName>
        <fullName evidence="2">Uncharacterized protein</fullName>
    </submittedName>
</protein>
<evidence type="ECO:0000256" key="1">
    <source>
        <dbReference type="SAM" id="MobiDB-lite"/>
    </source>
</evidence>
<evidence type="ECO:0000313" key="3">
    <source>
        <dbReference type="Proteomes" id="UP001314170"/>
    </source>
</evidence>